<evidence type="ECO:0000259" key="14">
    <source>
        <dbReference type="Pfam" id="PF17039"/>
    </source>
</evidence>
<evidence type="ECO:0000313" key="16">
    <source>
        <dbReference type="WBParaSite" id="ACRNAN_Path_1038.g3981.t1"/>
    </source>
</evidence>
<evidence type="ECO:0000256" key="9">
    <source>
        <dbReference type="ARBA" id="ARBA00023034"/>
    </source>
</evidence>
<evidence type="ECO:0000256" key="2">
    <source>
        <dbReference type="ARBA" id="ARBA00004922"/>
    </source>
</evidence>
<evidence type="ECO:0000256" key="3">
    <source>
        <dbReference type="ARBA" id="ARBA00008919"/>
    </source>
</evidence>
<evidence type="ECO:0000256" key="5">
    <source>
        <dbReference type="ARBA" id="ARBA00022679"/>
    </source>
</evidence>
<keyword evidence="6 12" id="KW-0812">Transmembrane</keyword>
<dbReference type="Proteomes" id="UP000887540">
    <property type="component" value="Unplaced"/>
</dbReference>
<comment type="subcellular location">
    <subcellularLocation>
        <location evidence="1 12">Golgi apparatus</location>
        <location evidence="1 12">Golgi stack membrane</location>
        <topology evidence="1 12">Single-pass type II membrane protein</topology>
    </subcellularLocation>
</comment>
<sequence length="357" mass="42446">MILYLLYWFEYVPLINNDHFSRSPNEIPVILYWTATFGTYFHDYIKKNPIDQSDCPYKCIFTDNRSSTEKAKLVIFHVRDLNETDIPTKARKGQFHVFYNMESPYHTGIAYKRVPRNFFDLSMTYRMDSDVLVAYDRFDAIDNETTKEEVWSWGEVQAKVQAKSKHVLQLVSNCHTPSKREAYVERLKRYIKITILGQCTHRACNHATCEQKEIDNHLFYLAFENSICKDYITEKFWQIKNLIVPIVLDRKIYKDIVPVDSFIATNDFDSPSDLARYLTLLAANRTEYLKYFNWTRSYKKQNVNRRISSYCELCKIAHTRKRAGIPDITNWWEKQGECQTNFGMHHQSTVTRREVYN</sequence>
<name>A0A914BUP6_9BILA</name>
<feature type="domain" description="Fucosyltransferase C-terminal" evidence="13">
    <location>
        <begin position="161"/>
        <end position="331"/>
    </location>
</feature>
<keyword evidence="15" id="KW-1185">Reference proteome</keyword>
<dbReference type="SUPFAM" id="SSF53756">
    <property type="entry name" value="UDP-Glycosyltransferase/glycogen phosphorylase"/>
    <property type="match status" value="1"/>
</dbReference>
<dbReference type="WBParaSite" id="ACRNAN_Path_1038.g3981.t1">
    <property type="protein sequence ID" value="ACRNAN_Path_1038.g3981.t1"/>
    <property type="gene ID" value="ACRNAN_Path_1038.g3981"/>
</dbReference>
<comment type="pathway">
    <text evidence="2">Protein modification; protein glycosylation.</text>
</comment>
<dbReference type="GO" id="GO:0008417">
    <property type="term" value="F:fucosyltransferase activity"/>
    <property type="evidence" value="ECO:0007669"/>
    <property type="project" value="InterPro"/>
</dbReference>
<comment type="similarity">
    <text evidence="3 12">Belongs to the glycosyltransferase 10 family.</text>
</comment>
<protein>
    <recommendedName>
        <fullName evidence="12">Fucosyltransferase</fullName>
        <ecNumber evidence="12">2.4.1.-</ecNumber>
    </recommendedName>
</protein>
<keyword evidence="8" id="KW-1133">Transmembrane helix</keyword>
<dbReference type="PANTHER" id="PTHR48438">
    <property type="entry name" value="ALPHA-(1,3)-FUCOSYLTRANSFERASE C-RELATED"/>
    <property type="match status" value="1"/>
</dbReference>
<dbReference type="EC" id="2.4.1.-" evidence="12"/>
<keyword evidence="4 12" id="KW-0328">Glycosyltransferase</keyword>
<feature type="domain" description="Fucosyltransferase N-terminal" evidence="14">
    <location>
        <begin position="28"/>
        <end position="135"/>
    </location>
</feature>
<accession>A0A914BUP6</accession>
<evidence type="ECO:0000256" key="12">
    <source>
        <dbReference type="RuleBase" id="RU003832"/>
    </source>
</evidence>
<keyword evidence="9 12" id="KW-0333">Golgi apparatus</keyword>
<dbReference type="PANTHER" id="PTHR48438:SF1">
    <property type="entry name" value="ALPHA-(1,3)-FUCOSYLTRANSFERASE C-RELATED"/>
    <property type="match status" value="1"/>
</dbReference>
<dbReference type="Pfam" id="PF17039">
    <property type="entry name" value="Glyco_tran_10_N"/>
    <property type="match status" value="1"/>
</dbReference>
<evidence type="ECO:0000256" key="11">
    <source>
        <dbReference type="ARBA" id="ARBA00023180"/>
    </source>
</evidence>
<dbReference type="FunFam" id="3.40.50.11660:FF:000002">
    <property type="entry name" value="Alpha-(1,3)-fucosyltransferase"/>
    <property type="match status" value="1"/>
</dbReference>
<dbReference type="Gene3D" id="3.40.50.11660">
    <property type="entry name" value="Glycosyl transferase family 10, C-terminal domain"/>
    <property type="match status" value="1"/>
</dbReference>
<reference evidence="16" key="1">
    <citation type="submission" date="2022-11" db="UniProtKB">
        <authorList>
            <consortium name="WormBaseParasite"/>
        </authorList>
    </citation>
    <scope>IDENTIFICATION</scope>
</reference>
<evidence type="ECO:0000256" key="6">
    <source>
        <dbReference type="ARBA" id="ARBA00022692"/>
    </source>
</evidence>
<keyword evidence="10" id="KW-0472">Membrane</keyword>
<dbReference type="InterPro" id="IPR038577">
    <property type="entry name" value="GT10-like_C_sf"/>
</dbReference>
<proteinExistence type="inferred from homology"/>
<dbReference type="InterPro" id="IPR001503">
    <property type="entry name" value="Glyco_trans_10"/>
</dbReference>
<organism evidence="15 16">
    <name type="scientific">Acrobeloides nanus</name>
    <dbReference type="NCBI Taxonomy" id="290746"/>
    <lineage>
        <taxon>Eukaryota</taxon>
        <taxon>Metazoa</taxon>
        <taxon>Ecdysozoa</taxon>
        <taxon>Nematoda</taxon>
        <taxon>Chromadorea</taxon>
        <taxon>Rhabditida</taxon>
        <taxon>Tylenchina</taxon>
        <taxon>Cephalobomorpha</taxon>
        <taxon>Cephaloboidea</taxon>
        <taxon>Cephalobidae</taxon>
        <taxon>Acrobeloides</taxon>
    </lineage>
</organism>
<dbReference type="InterPro" id="IPR031481">
    <property type="entry name" value="Glyco_tran_10_N"/>
</dbReference>
<evidence type="ECO:0000256" key="7">
    <source>
        <dbReference type="ARBA" id="ARBA00022968"/>
    </source>
</evidence>
<keyword evidence="7" id="KW-0735">Signal-anchor</keyword>
<evidence type="ECO:0000256" key="1">
    <source>
        <dbReference type="ARBA" id="ARBA00004447"/>
    </source>
</evidence>
<dbReference type="Pfam" id="PF00852">
    <property type="entry name" value="Glyco_transf_10"/>
    <property type="match status" value="1"/>
</dbReference>
<dbReference type="GO" id="GO:0032580">
    <property type="term" value="C:Golgi cisterna membrane"/>
    <property type="evidence" value="ECO:0007669"/>
    <property type="project" value="UniProtKB-SubCell"/>
</dbReference>
<evidence type="ECO:0000256" key="10">
    <source>
        <dbReference type="ARBA" id="ARBA00023136"/>
    </source>
</evidence>
<keyword evidence="11" id="KW-0325">Glycoprotein</keyword>
<keyword evidence="5 12" id="KW-0808">Transferase</keyword>
<evidence type="ECO:0000256" key="8">
    <source>
        <dbReference type="ARBA" id="ARBA00022989"/>
    </source>
</evidence>
<evidence type="ECO:0000313" key="15">
    <source>
        <dbReference type="Proteomes" id="UP000887540"/>
    </source>
</evidence>
<dbReference type="AlphaFoldDB" id="A0A914BUP6"/>
<evidence type="ECO:0000256" key="4">
    <source>
        <dbReference type="ARBA" id="ARBA00022676"/>
    </source>
</evidence>
<dbReference type="InterPro" id="IPR055270">
    <property type="entry name" value="Glyco_tran_10_C"/>
</dbReference>
<evidence type="ECO:0000259" key="13">
    <source>
        <dbReference type="Pfam" id="PF00852"/>
    </source>
</evidence>